<evidence type="ECO:0000256" key="5">
    <source>
        <dbReference type="ARBA" id="ARBA00023136"/>
    </source>
</evidence>
<keyword evidence="3 6" id="KW-0812">Transmembrane</keyword>
<keyword evidence="10" id="KW-1185">Reference proteome</keyword>
<dbReference type="PaxDb" id="3880-AES71044"/>
<feature type="transmembrane region" description="Helical" evidence="6">
    <location>
        <begin position="81"/>
        <end position="102"/>
    </location>
</feature>
<evidence type="ECO:0000256" key="3">
    <source>
        <dbReference type="ARBA" id="ARBA00022692"/>
    </source>
</evidence>
<dbReference type="EMBL" id="CM001219">
    <property type="protein sequence ID" value="AES71044.1"/>
    <property type="molecule type" value="Genomic_DNA"/>
</dbReference>
<dbReference type="Gramene" id="rna16655">
    <property type="protein sequence ID" value="RHN68319.1"/>
    <property type="gene ID" value="gene16655"/>
</dbReference>
<feature type="transmembrane region" description="Helical" evidence="6">
    <location>
        <begin position="469"/>
        <end position="487"/>
    </location>
</feature>
<name>G7JA20_MEDTR</name>
<feature type="transmembrane region" description="Helical" evidence="6">
    <location>
        <begin position="108"/>
        <end position="129"/>
    </location>
</feature>
<feature type="transmembrane region" description="Helical" evidence="6">
    <location>
        <begin position="191"/>
        <end position="213"/>
    </location>
</feature>
<comment type="subcellular location">
    <subcellularLocation>
        <location evidence="1">Membrane</location>
        <topology evidence="1">Multi-pass membrane protein</topology>
    </subcellularLocation>
</comment>
<dbReference type="InterPro" id="IPR036259">
    <property type="entry name" value="MFS_trans_sf"/>
</dbReference>
<reference evidence="7 10" key="1">
    <citation type="journal article" date="2011" name="Nature">
        <title>The Medicago genome provides insight into the evolution of rhizobial symbioses.</title>
        <authorList>
            <person name="Young N.D."/>
            <person name="Debelle F."/>
            <person name="Oldroyd G.E."/>
            <person name="Geurts R."/>
            <person name="Cannon S.B."/>
            <person name="Udvardi M.K."/>
            <person name="Benedito V.A."/>
            <person name="Mayer K.F."/>
            <person name="Gouzy J."/>
            <person name="Schoof H."/>
            <person name="Van de Peer Y."/>
            <person name="Proost S."/>
            <person name="Cook D.R."/>
            <person name="Meyers B.C."/>
            <person name="Spannagl M."/>
            <person name="Cheung F."/>
            <person name="De Mita S."/>
            <person name="Krishnakumar V."/>
            <person name="Gundlach H."/>
            <person name="Zhou S."/>
            <person name="Mudge J."/>
            <person name="Bharti A.K."/>
            <person name="Murray J.D."/>
            <person name="Naoumkina M.A."/>
            <person name="Rosen B."/>
            <person name="Silverstein K.A."/>
            <person name="Tang H."/>
            <person name="Rombauts S."/>
            <person name="Zhao P.X."/>
            <person name="Zhou P."/>
            <person name="Barbe V."/>
            <person name="Bardou P."/>
            <person name="Bechner M."/>
            <person name="Bellec A."/>
            <person name="Berger A."/>
            <person name="Berges H."/>
            <person name="Bidwell S."/>
            <person name="Bisseling T."/>
            <person name="Choisne N."/>
            <person name="Couloux A."/>
            <person name="Denny R."/>
            <person name="Deshpande S."/>
            <person name="Dai X."/>
            <person name="Doyle J.J."/>
            <person name="Dudez A.M."/>
            <person name="Farmer A.D."/>
            <person name="Fouteau S."/>
            <person name="Franken C."/>
            <person name="Gibelin C."/>
            <person name="Gish J."/>
            <person name="Goldstein S."/>
            <person name="Gonzalez A.J."/>
            <person name="Green P.J."/>
            <person name="Hallab A."/>
            <person name="Hartog M."/>
            <person name="Hua A."/>
            <person name="Humphray S.J."/>
            <person name="Jeong D.H."/>
            <person name="Jing Y."/>
            <person name="Jocker A."/>
            <person name="Kenton S.M."/>
            <person name="Kim D.J."/>
            <person name="Klee K."/>
            <person name="Lai H."/>
            <person name="Lang C."/>
            <person name="Lin S."/>
            <person name="Macmil S.L."/>
            <person name="Magdelenat G."/>
            <person name="Matthews L."/>
            <person name="McCorrison J."/>
            <person name="Monaghan E.L."/>
            <person name="Mun J.H."/>
            <person name="Najar F.Z."/>
            <person name="Nicholson C."/>
            <person name="Noirot C."/>
            <person name="O'Bleness M."/>
            <person name="Paule C.R."/>
            <person name="Poulain J."/>
            <person name="Prion F."/>
            <person name="Qin B."/>
            <person name="Qu C."/>
            <person name="Retzel E.F."/>
            <person name="Riddle C."/>
            <person name="Sallet E."/>
            <person name="Samain S."/>
            <person name="Samson N."/>
            <person name="Sanders I."/>
            <person name="Saurat O."/>
            <person name="Scarpelli C."/>
            <person name="Schiex T."/>
            <person name="Segurens B."/>
            <person name="Severin A.J."/>
            <person name="Sherrier D.J."/>
            <person name="Shi R."/>
            <person name="Sims S."/>
            <person name="Singer S.R."/>
            <person name="Sinharoy S."/>
            <person name="Sterck L."/>
            <person name="Viollet A."/>
            <person name="Wang B.B."/>
            <person name="Wang K."/>
            <person name="Wang M."/>
            <person name="Wang X."/>
            <person name="Warfsmann J."/>
            <person name="Weissenbach J."/>
            <person name="White D.D."/>
            <person name="White J.D."/>
            <person name="Wiley G.B."/>
            <person name="Wincker P."/>
            <person name="Xing Y."/>
            <person name="Yang L."/>
            <person name="Yao Z."/>
            <person name="Ying F."/>
            <person name="Zhai J."/>
            <person name="Zhou L."/>
            <person name="Zuber A."/>
            <person name="Denarie J."/>
            <person name="Dixon R.A."/>
            <person name="May G.D."/>
            <person name="Schwartz D.C."/>
            <person name="Rogers J."/>
            <person name="Quetier F."/>
            <person name="Town C.D."/>
            <person name="Roe B.A."/>
        </authorList>
    </citation>
    <scope>NUCLEOTIDE SEQUENCE [LARGE SCALE GENOMIC DNA]</scope>
    <source>
        <strain evidence="7">A17</strain>
        <strain evidence="9 10">cv. Jemalong A17</strain>
    </source>
</reference>
<evidence type="ECO:0000313" key="9">
    <source>
        <dbReference type="EnsemblPlants" id="AES71044"/>
    </source>
</evidence>
<dbReference type="GO" id="GO:0055085">
    <property type="term" value="P:transmembrane transport"/>
    <property type="evidence" value="ECO:0000318"/>
    <property type="project" value="GO_Central"/>
</dbReference>
<dbReference type="InterPro" id="IPR000109">
    <property type="entry name" value="POT_fam"/>
</dbReference>
<dbReference type="AlphaFoldDB" id="G7JA20"/>
<dbReference type="GO" id="GO:0022857">
    <property type="term" value="F:transmembrane transporter activity"/>
    <property type="evidence" value="ECO:0000318"/>
    <property type="project" value="GO_Central"/>
</dbReference>
<dbReference type="eggNOG" id="KOG1237">
    <property type="taxonomic scope" value="Eukaryota"/>
</dbReference>
<reference evidence="7 10" key="2">
    <citation type="journal article" date="2014" name="BMC Genomics">
        <title>An improved genome release (version Mt4.0) for the model legume Medicago truncatula.</title>
        <authorList>
            <person name="Tang H."/>
            <person name="Krishnakumar V."/>
            <person name="Bidwell S."/>
            <person name="Rosen B."/>
            <person name="Chan A."/>
            <person name="Zhou S."/>
            <person name="Gentzbittel L."/>
            <person name="Childs K.L."/>
            <person name="Yandell M."/>
            <person name="Gundlach H."/>
            <person name="Mayer K.F."/>
            <person name="Schwartz D.C."/>
            <person name="Town C.D."/>
        </authorList>
    </citation>
    <scope>GENOME REANNOTATION</scope>
    <source>
        <strain evidence="9 10">cv. Jemalong A17</strain>
    </source>
</reference>
<evidence type="ECO:0000313" key="8">
    <source>
        <dbReference type="EMBL" id="RHN68319.1"/>
    </source>
</evidence>
<evidence type="ECO:0000313" key="7">
    <source>
        <dbReference type="EMBL" id="AES71044.1"/>
    </source>
</evidence>
<reference evidence="9" key="3">
    <citation type="submission" date="2015-04" db="UniProtKB">
        <authorList>
            <consortium name="EnsemblPlants"/>
        </authorList>
    </citation>
    <scope>IDENTIFICATION</scope>
    <source>
        <strain evidence="9">cv. Jemalong A17</strain>
    </source>
</reference>
<evidence type="ECO:0000256" key="1">
    <source>
        <dbReference type="ARBA" id="ARBA00004141"/>
    </source>
</evidence>
<dbReference type="Proteomes" id="UP000002051">
    <property type="component" value="Chromosome 3"/>
</dbReference>
<dbReference type="OrthoDB" id="8904098at2759"/>
<feature type="transmembrane region" description="Helical" evidence="6">
    <location>
        <begin position="415"/>
        <end position="436"/>
    </location>
</feature>
<dbReference type="Proteomes" id="UP000265566">
    <property type="component" value="Chromosome 3"/>
</dbReference>
<sequence>MEKRKGDKSEESNEEKWVYDGSFDYKGRVPLRASTGAWKASFFVIMVEISERMSHYGLTMNLITYLTEVIHEDLKTAAKNVNTWIGVTTLMPLVGGFIADAYTGRFHMVQLSSVIYLTGLCVLTMTQYIPSLKSCHTEKCHRPRKIHEVVFFLALYCKSFGTGGYRPCLQSFGADQFDDGHLKEMKKKLSFFNWWNFGLCFAVLISSTVIVYVQDFVNWGVATLILTAFMAIAVITFCVGKPLYRYRKPEGNPLLPILQVLVAAIRKRDLCCPSNPALLYELQISDHSQGRLLSHTSRFRFLDKAAIIEEKYGEQEVNPWRLTTVTRVEETKLVLNIVPIWLTLLASGACAAQGSTFYVKQAAATDLNIGNGFEIPPASLNAISAIGTLIGIPIYDKIFVPIMRKITGNERGISILSRINIGLTLSAIIMVLSALVEVKRLRMLENEILRTGETGQVTMSVYWLLPQNLLAGFADAFLMVGIQEYFYDEVPDSMRSLGLALYFSVFGIGNFLSNFIIVVVDHVTAKSGKSWIGKDINSSRLDNFYWMLAAISSLNVCVFLVISKRYTYKTVQRRTTETNGYKSDDESMKEATKV</sequence>
<keyword evidence="5 6" id="KW-0472">Membrane</keyword>
<evidence type="ECO:0000256" key="6">
    <source>
        <dbReference type="SAM" id="Phobius"/>
    </source>
</evidence>
<comment type="similarity">
    <text evidence="2">Belongs to the major facilitator superfamily. Proton-dependent oligopeptide transporter (POT/PTR) (TC 2.A.17) family.</text>
</comment>
<feature type="transmembrane region" description="Helical" evidence="6">
    <location>
        <begin position="544"/>
        <end position="563"/>
    </location>
</feature>
<gene>
    <name evidence="9" type="primary">11409729</name>
    <name evidence="7" type="ordered locus">MTR_3g069420</name>
    <name evidence="8" type="ORF">MtrunA17_Chr3g0112611</name>
</gene>
<protein>
    <submittedName>
        <fullName evidence="7">Peptide/nitrate transporter</fullName>
    </submittedName>
    <submittedName>
        <fullName evidence="8">Putative proton-dependent oligopeptide transporter family, major facilitator superfamily</fullName>
    </submittedName>
</protein>
<dbReference type="HOGENOM" id="CLU_009313_4_1_1"/>
<keyword evidence="4 6" id="KW-1133">Transmembrane helix</keyword>
<dbReference type="Pfam" id="PF00854">
    <property type="entry name" value="PTR2"/>
    <property type="match status" value="1"/>
</dbReference>
<reference evidence="8" key="4">
    <citation type="journal article" date="2018" name="Nat. Plants">
        <title>Whole-genome landscape of Medicago truncatula symbiotic genes.</title>
        <authorList>
            <person name="Pecrix Y."/>
            <person name="Gamas P."/>
            <person name="Carrere S."/>
        </authorList>
    </citation>
    <scope>NUCLEOTIDE SEQUENCE</scope>
    <source>
        <tissue evidence="8">Leaves</tissue>
    </source>
</reference>
<dbReference type="KEGG" id="mtr:11409729"/>
<dbReference type="PANTHER" id="PTHR11654">
    <property type="entry name" value="OLIGOPEPTIDE TRANSPORTER-RELATED"/>
    <property type="match status" value="1"/>
</dbReference>
<evidence type="ECO:0000313" key="10">
    <source>
        <dbReference type="Proteomes" id="UP000002051"/>
    </source>
</evidence>
<dbReference type="EnsemblPlants" id="AES71044">
    <property type="protein sequence ID" value="AES71044"/>
    <property type="gene ID" value="MTR_3g069420"/>
</dbReference>
<evidence type="ECO:0000256" key="2">
    <source>
        <dbReference type="ARBA" id="ARBA00005982"/>
    </source>
</evidence>
<accession>G7JA20</accession>
<dbReference type="OMA" id="CHTEKCH"/>
<dbReference type="EMBL" id="PSQE01000003">
    <property type="protein sequence ID" value="RHN68319.1"/>
    <property type="molecule type" value="Genomic_DNA"/>
</dbReference>
<feature type="transmembrane region" description="Helical" evidence="6">
    <location>
        <begin position="378"/>
        <end position="395"/>
    </location>
</feature>
<feature type="transmembrane region" description="Helical" evidence="6">
    <location>
        <begin position="333"/>
        <end position="358"/>
    </location>
</feature>
<dbReference type="Gene3D" id="1.20.1250.20">
    <property type="entry name" value="MFS general substrate transporter like domains"/>
    <property type="match status" value="1"/>
</dbReference>
<evidence type="ECO:0000256" key="4">
    <source>
        <dbReference type="ARBA" id="ARBA00022989"/>
    </source>
</evidence>
<dbReference type="SUPFAM" id="SSF103473">
    <property type="entry name" value="MFS general substrate transporter"/>
    <property type="match status" value="1"/>
</dbReference>
<dbReference type="GO" id="GO:0016020">
    <property type="term" value="C:membrane"/>
    <property type="evidence" value="ECO:0000318"/>
    <property type="project" value="GO_Central"/>
</dbReference>
<proteinExistence type="inferred from homology"/>
<feature type="transmembrane region" description="Helical" evidence="6">
    <location>
        <begin position="219"/>
        <end position="239"/>
    </location>
</feature>
<organism evidence="7 10">
    <name type="scientific">Medicago truncatula</name>
    <name type="common">Barrel medic</name>
    <name type="synonym">Medicago tribuloides</name>
    <dbReference type="NCBI Taxonomy" id="3880"/>
    <lineage>
        <taxon>Eukaryota</taxon>
        <taxon>Viridiplantae</taxon>
        <taxon>Streptophyta</taxon>
        <taxon>Embryophyta</taxon>
        <taxon>Tracheophyta</taxon>
        <taxon>Spermatophyta</taxon>
        <taxon>Magnoliopsida</taxon>
        <taxon>eudicotyledons</taxon>
        <taxon>Gunneridae</taxon>
        <taxon>Pentapetalae</taxon>
        <taxon>rosids</taxon>
        <taxon>fabids</taxon>
        <taxon>Fabales</taxon>
        <taxon>Fabaceae</taxon>
        <taxon>Papilionoideae</taxon>
        <taxon>50 kb inversion clade</taxon>
        <taxon>NPAAA clade</taxon>
        <taxon>Hologalegina</taxon>
        <taxon>IRL clade</taxon>
        <taxon>Trifolieae</taxon>
        <taxon>Medicago</taxon>
    </lineage>
</organism>
<feature type="transmembrane region" description="Helical" evidence="6">
    <location>
        <begin position="499"/>
        <end position="524"/>
    </location>
</feature>